<organism evidence="1 2">
    <name type="scientific">Oryza rufipogon</name>
    <name type="common">Brownbeard rice</name>
    <name type="synonym">Asian wild rice</name>
    <dbReference type="NCBI Taxonomy" id="4529"/>
    <lineage>
        <taxon>Eukaryota</taxon>
        <taxon>Viridiplantae</taxon>
        <taxon>Streptophyta</taxon>
        <taxon>Embryophyta</taxon>
        <taxon>Tracheophyta</taxon>
        <taxon>Spermatophyta</taxon>
        <taxon>Magnoliopsida</taxon>
        <taxon>Liliopsida</taxon>
        <taxon>Poales</taxon>
        <taxon>Poaceae</taxon>
        <taxon>BOP clade</taxon>
        <taxon>Oryzoideae</taxon>
        <taxon>Oryzeae</taxon>
        <taxon>Oryzinae</taxon>
        <taxon>Oryza</taxon>
    </lineage>
</organism>
<proteinExistence type="predicted"/>
<dbReference type="Proteomes" id="UP000008022">
    <property type="component" value="Unassembled WGS sequence"/>
</dbReference>
<reference evidence="2" key="1">
    <citation type="submission" date="2013-06" db="EMBL/GenBank/DDBJ databases">
        <authorList>
            <person name="Zhao Q."/>
        </authorList>
    </citation>
    <scope>NUCLEOTIDE SEQUENCE</scope>
    <source>
        <strain evidence="2">cv. W1943</strain>
    </source>
</reference>
<evidence type="ECO:0000313" key="1">
    <source>
        <dbReference type="EnsemblPlants" id="ORUFI02G31290.1"/>
    </source>
</evidence>
<dbReference type="EnsemblPlants" id="ORUFI02G31290.1">
    <property type="protein sequence ID" value="ORUFI02G31290.1"/>
    <property type="gene ID" value="ORUFI02G31290"/>
</dbReference>
<sequence length="106" mass="12510">MSIFEDWACKSWRTHHYELRRASSKTGPANPGELTTMSIFEDWAGKSWRIDKSPQALRYRWLLCYNYRQGYPGGQNFWLRTKEGTENMMASRRNKAAVFDLLSDTH</sequence>
<protein>
    <submittedName>
        <fullName evidence="1">Uncharacterized protein</fullName>
    </submittedName>
</protein>
<dbReference type="HOGENOM" id="CLU_176562_0_0_1"/>
<reference evidence="1" key="2">
    <citation type="submission" date="2015-06" db="UniProtKB">
        <authorList>
            <consortium name="EnsemblPlants"/>
        </authorList>
    </citation>
    <scope>IDENTIFICATION</scope>
</reference>
<dbReference type="AlphaFoldDB" id="A0A0E0NJX5"/>
<name>A0A0E0NJX5_ORYRU</name>
<dbReference type="Gramene" id="ORUFI02G31290.1">
    <property type="protein sequence ID" value="ORUFI02G31290.1"/>
    <property type="gene ID" value="ORUFI02G31290"/>
</dbReference>
<keyword evidence="2" id="KW-1185">Reference proteome</keyword>
<evidence type="ECO:0000313" key="2">
    <source>
        <dbReference type="Proteomes" id="UP000008022"/>
    </source>
</evidence>
<accession>A0A0E0NJX5</accession>